<dbReference type="InterPro" id="IPR040891">
    <property type="entry name" value="HEPN_SAV_6107"/>
</dbReference>
<comment type="caution">
    <text evidence="2">The sequence shown here is derived from an EMBL/GenBank/DDBJ whole genome shotgun (WGS) entry which is preliminary data.</text>
</comment>
<dbReference type="Proteomes" id="UP000569914">
    <property type="component" value="Unassembled WGS sequence"/>
</dbReference>
<evidence type="ECO:0000313" key="2">
    <source>
        <dbReference type="EMBL" id="NYE74856.1"/>
    </source>
</evidence>
<gene>
    <name evidence="2" type="ORF">BKA15_006185</name>
</gene>
<dbReference type="RefSeq" id="WP_179757455.1">
    <property type="nucleotide sequence ID" value="NZ_JACCBU010000001.1"/>
</dbReference>
<dbReference type="Pfam" id="PF18726">
    <property type="entry name" value="HEPN_SAV_6107"/>
    <property type="match status" value="1"/>
</dbReference>
<keyword evidence="3" id="KW-1185">Reference proteome</keyword>
<feature type="domain" description="SAV-6107-like HEPN" evidence="1">
    <location>
        <begin position="54"/>
        <end position="146"/>
    </location>
</feature>
<dbReference type="AlphaFoldDB" id="A0A7Y9IE02"/>
<protein>
    <recommendedName>
        <fullName evidence="1">SAV-6107-like HEPN domain-containing protein</fullName>
    </recommendedName>
</protein>
<accession>A0A7Y9IE02</accession>
<sequence>MPLPATVLVTDPTDRDLPVQPVLPGSFPRADHDRLPVALRADLHRIEGTLLEAELAGRPSDRYLAAHLAALRTGALIVRLRSAQVRFPSHLWSLVAAVAPEYAEWAAFFAATEGKREAVRSGATSIVTEREAADLLRDAGLFYQHVHTRLGPEPAGRDRS</sequence>
<proteinExistence type="predicted"/>
<reference evidence="2 3" key="1">
    <citation type="submission" date="2020-07" db="EMBL/GenBank/DDBJ databases">
        <title>Sequencing the genomes of 1000 actinobacteria strains.</title>
        <authorList>
            <person name="Klenk H.-P."/>
        </authorList>
    </citation>
    <scope>NUCLEOTIDE SEQUENCE [LARGE SCALE GENOMIC DNA]</scope>
    <source>
        <strain evidence="2 3">DSM 22083</strain>
    </source>
</reference>
<evidence type="ECO:0000313" key="3">
    <source>
        <dbReference type="Proteomes" id="UP000569914"/>
    </source>
</evidence>
<dbReference type="EMBL" id="JACCBU010000001">
    <property type="protein sequence ID" value="NYE74856.1"/>
    <property type="molecule type" value="Genomic_DNA"/>
</dbReference>
<organism evidence="2 3">
    <name type="scientific">Microlunatus parietis</name>
    <dbReference type="NCBI Taxonomy" id="682979"/>
    <lineage>
        <taxon>Bacteria</taxon>
        <taxon>Bacillati</taxon>
        <taxon>Actinomycetota</taxon>
        <taxon>Actinomycetes</taxon>
        <taxon>Propionibacteriales</taxon>
        <taxon>Propionibacteriaceae</taxon>
        <taxon>Microlunatus</taxon>
    </lineage>
</organism>
<name>A0A7Y9IE02_9ACTN</name>
<evidence type="ECO:0000259" key="1">
    <source>
        <dbReference type="Pfam" id="PF18726"/>
    </source>
</evidence>